<dbReference type="EMBL" id="BARU01005105">
    <property type="protein sequence ID" value="GAH26775.1"/>
    <property type="molecule type" value="Genomic_DNA"/>
</dbReference>
<comment type="caution">
    <text evidence="1">The sequence shown here is derived from an EMBL/GenBank/DDBJ whole genome shotgun (WGS) entry which is preliminary data.</text>
</comment>
<name>X1F2G5_9ZZZZ</name>
<proteinExistence type="predicted"/>
<dbReference type="AlphaFoldDB" id="X1F2G5"/>
<gene>
    <name evidence="1" type="ORF">S03H2_09829</name>
</gene>
<accession>X1F2G5</accession>
<organism evidence="1">
    <name type="scientific">marine sediment metagenome</name>
    <dbReference type="NCBI Taxonomy" id="412755"/>
    <lineage>
        <taxon>unclassified sequences</taxon>
        <taxon>metagenomes</taxon>
        <taxon>ecological metagenomes</taxon>
    </lineage>
</organism>
<reference evidence="1" key="1">
    <citation type="journal article" date="2014" name="Front. Microbiol.">
        <title>High frequency of phylogenetically diverse reductive dehalogenase-homologous genes in deep subseafloor sedimentary metagenomes.</title>
        <authorList>
            <person name="Kawai M."/>
            <person name="Futagami T."/>
            <person name="Toyoda A."/>
            <person name="Takaki Y."/>
            <person name="Nishi S."/>
            <person name="Hori S."/>
            <person name="Arai W."/>
            <person name="Tsubouchi T."/>
            <person name="Morono Y."/>
            <person name="Uchiyama I."/>
            <person name="Ito T."/>
            <person name="Fujiyama A."/>
            <person name="Inagaki F."/>
            <person name="Takami H."/>
        </authorList>
    </citation>
    <scope>NUCLEOTIDE SEQUENCE</scope>
    <source>
        <strain evidence="1">Expedition CK06-06</strain>
    </source>
</reference>
<sequence>MPEAIRVKVTIQSNQLSKEDLQLLIQAIRDCEQKSFPDREIYIWIDVPELATAEATEILTSIKPPYNERIILTTPWAGGRDHA</sequence>
<protein>
    <submittedName>
        <fullName evidence="1">Uncharacterized protein</fullName>
    </submittedName>
</protein>
<evidence type="ECO:0000313" key="1">
    <source>
        <dbReference type="EMBL" id="GAH26775.1"/>
    </source>
</evidence>